<evidence type="ECO:0000313" key="2">
    <source>
        <dbReference type="EMBL" id="MCX2560387.1"/>
    </source>
</evidence>
<keyword evidence="3" id="KW-1185">Reference proteome</keyword>
<reference evidence="2 3" key="1">
    <citation type="submission" date="2022-11" db="EMBL/GenBank/DDBJ databases">
        <title>Genome sequencing of Acetobacter type strain.</title>
        <authorList>
            <person name="Heo J."/>
            <person name="Lee D."/>
            <person name="Han B.-H."/>
            <person name="Hong S.-B."/>
            <person name="Kwon S.-W."/>
        </authorList>
    </citation>
    <scope>NUCLEOTIDE SEQUENCE [LARGE SCALE GENOMIC DNA]</scope>
    <source>
        <strain evidence="2 3">KACC 21251</strain>
    </source>
</reference>
<dbReference type="EMBL" id="JAPIUX010000001">
    <property type="protein sequence ID" value="MCX2560387.1"/>
    <property type="molecule type" value="Genomic_DNA"/>
</dbReference>
<organism evidence="2 3">
    <name type="scientific">Acetobacter farinalis</name>
    <dbReference type="NCBI Taxonomy" id="1260984"/>
    <lineage>
        <taxon>Bacteria</taxon>
        <taxon>Pseudomonadati</taxon>
        <taxon>Pseudomonadota</taxon>
        <taxon>Alphaproteobacteria</taxon>
        <taxon>Acetobacterales</taxon>
        <taxon>Acetobacteraceae</taxon>
        <taxon>Acetobacter</taxon>
    </lineage>
</organism>
<name>A0ABT3Q528_9PROT</name>
<keyword evidence="2" id="KW-0255">Endonuclease</keyword>
<gene>
    <name evidence="2" type="ORF">OQ252_03060</name>
</gene>
<comment type="caution">
    <text evidence="2">The sequence shown here is derived from an EMBL/GenBank/DDBJ whole genome shotgun (WGS) entry which is preliminary data.</text>
</comment>
<evidence type="ECO:0000259" key="1">
    <source>
        <dbReference type="Pfam" id="PF03372"/>
    </source>
</evidence>
<feature type="domain" description="Endonuclease/exonuclease/phosphatase" evidence="1">
    <location>
        <begin position="32"/>
        <end position="215"/>
    </location>
</feature>
<dbReference type="InterPro" id="IPR036691">
    <property type="entry name" value="Endo/exonu/phosph_ase_sf"/>
</dbReference>
<sequence length="234" mass="25909">MRRHFLRLIDGHRRKNALHRMTEGEQDCTRIISWNLLRRTGATVHDVIALIEAEKPDILLMQEATAEIDVLPDLVGGFYARAPLPGRIHGPACWSLTPFARAPRACTIPSGAMVKRHAQIIDYGAFSLANVHLSHGQVLNRRQLRRIAALLHAPCAILGDFNLVGPTMVPGFRDVGPKAPTHRMVDMVPLRIDRCLVEGMTCLNARVLPVFASDHRPISVSLRPDIRVLAAVAS</sequence>
<dbReference type="Proteomes" id="UP001526446">
    <property type="component" value="Unassembled WGS sequence"/>
</dbReference>
<dbReference type="GO" id="GO:0004519">
    <property type="term" value="F:endonuclease activity"/>
    <property type="evidence" value="ECO:0007669"/>
    <property type="project" value="UniProtKB-KW"/>
</dbReference>
<evidence type="ECO:0000313" key="3">
    <source>
        <dbReference type="Proteomes" id="UP001526446"/>
    </source>
</evidence>
<dbReference type="Pfam" id="PF03372">
    <property type="entry name" value="Exo_endo_phos"/>
    <property type="match status" value="1"/>
</dbReference>
<dbReference type="InterPro" id="IPR005135">
    <property type="entry name" value="Endo/exonuclease/phosphatase"/>
</dbReference>
<accession>A0ABT3Q528</accession>
<protein>
    <submittedName>
        <fullName evidence="2">Endonuclease/exonuclease/phosphatase family protein</fullName>
    </submittedName>
</protein>
<proteinExistence type="predicted"/>
<keyword evidence="2" id="KW-0540">Nuclease</keyword>
<dbReference type="RefSeq" id="WP_166119377.1">
    <property type="nucleotide sequence ID" value="NZ_JAPIUX010000001.1"/>
</dbReference>
<dbReference type="SUPFAM" id="SSF56219">
    <property type="entry name" value="DNase I-like"/>
    <property type="match status" value="1"/>
</dbReference>
<dbReference type="Gene3D" id="3.60.10.10">
    <property type="entry name" value="Endonuclease/exonuclease/phosphatase"/>
    <property type="match status" value="1"/>
</dbReference>
<keyword evidence="2" id="KW-0378">Hydrolase</keyword>